<dbReference type="Proteomes" id="UP000695022">
    <property type="component" value="Unplaced"/>
</dbReference>
<keyword evidence="1" id="KW-0175">Coiled coil</keyword>
<dbReference type="InterPro" id="IPR040248">
    <property type="entry name" value="RRBP1"/>
</dbReference>
<evidence type="ECO:0000256" key="1">
    <source>
        <dbReference type="SAM" id="Coils"/>
    </source>
</evidence>
<feature type="coiled-coil region" evidence="1">
    <location>
        <begin position="295"/>
        <end position="362"/>
    </location>
</feature>
<feature type="compositionally biased region" description="Polar residues" evidence="2">
    <location>
        <begin position="230"/>
        <end position="242"/>
    </location>
</feature>
<proteinExistence type="predicted"/>
<feature type="region of interest" description="Disordered" evidence="2">
    <location>
        <begin position="214"/>
        <end position="242"/>
    </location>
</feature>
<dbReference type="RefSeq" id="XP_014678695.1">
    <property type="nucleotide sequence ID" value="XM_014823209.1"/>
</dbReference>
<evidence type="ECO:0000256" key="2">
    <source>
        <dbReference type="SAM" id="MobiDB-lite"/>
    </source>
</evidence>
<feature type="coiled-coil region" evidence="1">
    <location>
        <begin position="623"/>
        <end position="650"/>
    </location>
</feature>
<reference evidence="4" key="1">
    <citation type="submission" date="2025-08" db="UniProtKB">
        <authorList>
            <consortium name="RefSeq"/>
        </authorList>
    </citation>
    <scope>IDENTIFICATION</scope>
</reference>
<accession>A0ABM1F2M4</accession>
<name>A0ABM1F2M4_PRICU</name>
<gene>
    <name evidence="4" type="primary">LOC106818512</name>
</gene>
<dbReference type="PANTHER" id="PTHR18939">
    <property type="entry name" value="RIBOSOME BINDING PROTEIN-1"/>
    <property type="match status" value="1"/>
</dbReference>
<sequence length="660" mass="75234">MVKELEGKLQEQVYARSGLESKEQDMQRQRDALMLELQELKEVNGKLLSQVRRSEGEGQEDVVQSVNGDHVDDTLKQLNKVQEFEGIVTEKDKHIVMLQGDLYNQQLLVKSLSDDVAQHTERSGALSDELEREKANASALCEEEKRKSGALCEELEREKQNASALCEQFEEEKRKSGALCEELEREKQNASALCEQFEEEKQKSGALCEELEREKQNASAISGDAEQQKQDNSAVSEQLQQQMRDHGALCEQLEEEKRKSGALYGQLDEERQKSGALGGELENERRTCGTLCGELEQQKQKNNTLRERNWKAMEAITATERAASERVAAAVKSEKELMEKALSEHQEEREQLLARALSQQREDTRTLLCRVFPDISIADTDDQSIFLSEFETQACEALERLKADSHDNLKEEVLKRELSNALARSEKIEGRVQHYKTVLSDTEAMLTELQSSVEAEEKKWKEKLDSVEADLGQERREKHLLQGKLEEVKTAAEGVIELQEKLKVLQVKLKAEEIDREHLKEQLRESNARLSERQTDLESKTTELHDAQQTLGKTDELQQEVTVLRLKVDEEFQGNKQLAQQVIKLTGIVKTGQDALRHEQEHVRRLQAQLQQSNGVASAGGDIDSLKLKVAEQEKQLEQEIMTNKHLTAQLMCYSNFRVF</sequence>
<feature type="region of interest" description="Disordered" evidence="2">
    <location>
        <begin position="261"/>
        <end position="280"/>
    </location>
</feature>
<dbReference type="PANTHER" id="PTHR18939:SF4">
    <property type="entry name" value="RIBOSOME-BINDING PROTEIN 1"/>
    <property type="match status" value="1"/>
</dbReference>
<feature type="compositionally biased region" description="Basic and acidic residues" evidence="2">
    <location>
        <begin position="525"/>
        <end position="546"/>
    </location>
</feature>
<feature type="region of interest" description="Disordered" evidence="2">
    <location>
        <begin position="525"/>
        <end position="549"/>
    </location>
</feature>
<keyword evidence="3" id="KW-1185">Reference proteome</keyword>
<evidence type="ECO:0000313" key="4">
    <source>
        <dbReference type="RefSeq" id="XP_014678695.1"/>
    </source>
</evidence>
<feature type="coiled-coil region" evidence="1">
    <location>
        <begin position="19"/>
        <end position="57"/>
    </location>
</feature>
<evidence type="ECO:0000313" key="3">
    <source>
        <dbReference type="Proteomes" id="UP000695022"/>
    </source>
</evidence>
<dbReference type="GeneID" id="106818512"/>
<organism evidence="3 4">
    <name type="scientific">Priapulus caudatus</name>
    <name type="common">Priapulid worm</name>
    <dbReference type="NCBI Taxonomy" id="37621"/>
    <lineage>
        <taxon>Eukaryota</taxon>
        <taxon>Metazoa</taxon>
        <taxon>Ecdysozoa</taxon>
        <taxon>Scalidophora</taxon>
        <taxon>Priapulida</taxon>
        <taxon>Priapulimorpha</taxon>
        <taxon>Priapulimorphida</taxon>
        <taxon>Priapulidae</taxon>
        <taxon>Priapulus</taxon>
    </lineage>
</organism>
<protein>
    <submittedName>
        <fullName evidence="4">Kinectin-like isoform X2</fullName>
    </submittedName>
</protein>